<evidence type="ECO:0000313" key="5">
    <source>
        <dbReference type="Proteomes" id="UP000234474"/>
    </source>
</evidence>
<dbReference type="GO" id="GO:0016765">
    <property type="term" value="F:transferase activity, transferring alkyl or aryl (other than methyl) groups"/>
    <property type="evidence" value="ECO:0007669"/>
    <property type="project" value="InterPro"/>
</dbReference>
<reference evidence="5" key="1">
    <citation type="journal article" date="2018" name="Proc. Natl. Acad. Sci. U.S.A.">
        <title>Linking secondary metabolites to gene clusters through genome sequencing of six diverse Aspergillus species.</title>
        <authorList>
            <person name="Kaerboelling I."/>
            <person name="Vesth T.C."/>
            <person name="Frisvad J.C."/>
            <person name="Nybo J.L."/>
            <person name="Theobald S."/>
            <person name="Kuo A."/>
            <person name="Bowyer P."/>
            <person name="Matsuda Y."/>
            <person name="Mondo S."/>
            <person name="Lyhne E.K."/>
            <person name="Kogle M.E."/>
            <person name="Clum A."/>
            <person name="Lipzen A."/>
            <person name="Salamov A."/>
            <person name="Ngan C.Y."/>
            <person name="Daum C."/>
            <person name="Chiniquy J."/>
            <person name="Barry K."/>
            <person name="LaButti K."/>
            <person name="Haridas S."/>
            <person name="Simmons B.A."/>
            <person name="Magnuson J.K."/>
            <person name="Mortensen U.H."/>
            <person name="Larsen T.O."/>
            <person name="Grigoriev I.V."/>
            <person name="Baker S.E."/>
            <person name="Andersen M.R."/>
        </authorList>
    </citation>
    <scope>NUCLEOTIDE SEQUENCE [LARGE SCALE GENOMIC DNA]</scope>
    <source>
        <strain evidence="5">IBT 16806</strain>
    </source>
</reference>
<protein>
    <submittedName>
        <fullName evidence="4">Putative dimethylallyl tryptophan synthase</fullName>
    </submittedName>
</protein>
<dbReference type="SFLD" id="SFLDG01162">
    <property type="entry name" value="I"/>
    <property type="match status" value="1"/>
</dbReference>
<name>A0A2I1C8Q0_ASPN1</name>
<dbReference type="Pfam" id="PF11991">
    <property type="entry name" value="Trp_DMAT"/>
    <property type="match status" value="1"/>
</dbReference>
<feature type="binding site" evidence="3">
    <location>
        <position position="362"/>
    </location>
    <ligand>
        <name>dimethylallyl diphosphate</name>
        <dbReference type="ChEBI" id="CHEBI:57623"/>
    </ligand>
</feature>
<gene>
    <name evidence="4" type="ORF">P174DRAFT_388948</name>
</gene>
<accession>A0A2I1C8Q0</accession>
<feature type="binding site" evidence="3">
    <location>
        <position position="275"/>
    </location>
    <ligand>
        <name>dimethylallyl diphosphate</name>
        <dbReference type="ChEBI" id="CHEBI:57623"/>
    </ligand>
</feature>
<dbReference type="CDD" id="cd13929">
    <property type="entry name" value="PT-DMATS_CymD"/>
    <property type="match status" value="1"/>
</dbReference>
<dbReference type="GeneID" id="36530755"/>
<evidence type="ECO:0000256" key="2">
    <source>
        <dbReference type="ARBA" id="ARBA00022679"/>
    </source>
</evidence>
<evidence type="ECO:0000313" key="4">
    <source>
        <dbReference type="EMBL" id="PKX93965.1"/>
    </source>
</evidence>
<feature type="binding site" evidence="3">
    <location>
        <position position="110"/>
    </location>
    <ligand>
        <name>L-tryptophan</name>
        <dbReference type="ChEBI" id="CHEBI:57912"/>
    </ligand>
</feature>
<dbReference type="Proteomes" id="UP000234474">
    <property type="component" value="Unassembled WGS sequence"/>
</dbReference>
<dbReference type="InterPro" id="IPR012148">
    <property type="entry name" value="ABBA_DMATS-like"/>
</dbReference>
<feature type="binding site" evidence="3">
    <location>
        <position position="123"/>
    </location>
    <ligand>
        <name>dimethylallyl diphosphate</name>
        <dbReference type="ChEBI" id="CHEBI:57623"/>
    </ligand>
</feature>
<dbReference type="AlphaFoldDB" id="A0A2I1C8Q0"/>
<dbReference type="OrthoDB" id="5392033at2759"/>
<proteinExistence type="inferred from homology"/>
<feature type="binding site" evidence="3">
    <location>
        <position position="360"/>
    </location>
    <ligand>
        <name>dimethylallyl diphosphate</name>
        <dbReference type="ChEBI" id="CHEBI:57623"/>
    </ligand>
</feature>
<dbReference type="InterPro" id="IPR017795">
    <property type="entry name" value="ABBA_NscD-like"/>
</dbReference>
<dbReference type="InterPro" id="IPR033964">
    <property type="entry name" value="ABBA"/>
</dbReference>
<feature type="binding site" evidence="3">
    <location>
        <position position="427"/>
    </location>
    <ligand>
        <name>dimethylallyl diphosphate</name>
        <dbReference type="ChEBI" id="CHEBI:57623"/>
    </ligand>
</feature>
<dbReference type="PANTHER" id="PTHR40627:SF3">
    <property type="entry name" value="PRENYLTRANSFERASE ASQH2-RELATED"/>
    <property type="match status" value="1"/>
</dbReference>
<dbReference type="EMBL" id="MSZS01000004">
    <property type="protein sequence ID" value="PKX93965.1"/>
    <property type="molecule type" value="Genomic_DNA"/>
</dbReference>
<dbReference type="NCBIfam" id="TIGR03429">
    <property type="entry name" value="arom_pren_DMATS"/>
    <property type="match status" value="1"/>
</dbReference>
<dbReference type="PIRSF" id="PIRSF000509">
    <property type="entry name" value="Trp_DMAT"/>
    <property type="match status" value="1"/>
</dbReference>
<feature type="binding site" evidence="3">
    <location>
        <position position="212"/>
    </location>
    <ligand>
        <name>dimethylallyl diphosphate</name>
        <dbReference type="ChEBI" id="CHEBI:57623"/>
    </ligand>
</feature>
<evidence type="ECO:0000256" key="3">
    <source>
        <dbReference type="PIRSR" id="PIRSR000509-1"/>
    </source>
</evidence>
<feature type="binding site" evidence="3">
    <location>
        <position position="210"/>
    </location>
    <ligand>
        <name>dimethylallyl diphosphate</name>
        <dbReference type="ChEBI" id="CHEBI:57623"/>
    </ligand>
</feature>
<keyword evidence="2" id="KW-0808">Transferase</keyword>
<dbReference type="OMA" id="EYFYPAL"/>
<feature type="binding site" evidence="3">
    <location>
        <position position="279"/>
    </location>
    <ligand>
        <name>dimethylallyl diphosphate</name>
        <dbReference type="ChEBI" id="CHEBI:57623"/>
    </ligand>
</feature>
<dbReference type="GO" id="GO:0009820">
    <property type="term" value="P:alkaloid metabolic process"/>
    <property type="evidence" value="ECO:0007669"/>
    <property type="project" value="InterPro"/>
</dbReference>
<comment type="similarity">
    <text evidence="1">Belongs to the tryptophan dimethylallyltransferase family.</text>
</comment>
<sequence>MAFTSSTRRDITNPEVRSSTASRTVESWDAPYQALSKAILFQNTDQHRYWHRVAPMFCRMLSDGKYNIDLQYRYLCLYSQLVVPSLGPFTTSGNDSDFYKCTLGGYGPVELSQNFQASGSTVRIAFEPTSHAASTGADVCNRQAVHVFLSNLKLLDASAVNLYLHHSLNNQLTLTDAEEEQLTAEDLAKFEVRTQNIIALDFTKSGIIAKEYFFPIVKSFVTGQSVAKICLDAVRNSTSDPSLSNLCQLIEDHIEQSETPAAFLACDLVDPSATRYKVYIHDSDVVLSRAENHWTLGGKLQGDDIARGLEVFRELWMGLGIIEGRRSPPGTSAKHGDPSSLLPLMYNYEMKPGDHSLKPQLYMPLTGIPEMQVASALTAFFNKHGMQDQARTFTENLKSYYPDCDLSNATRKQAWLSFSYTAQKGPYLSIYYHW</sequence>
<comment type="caution">
    <text evidence="4">The sequence shown here is derived from an EMBL/GenBank/DDBJ whole genome shotgun (WGS) entry which is preliminary data.</text>
</comment>
<dbReference type="SFLD" id="SFLDS00036">
    <property type="entry name" value="Aromatic_Prenyltransferase"/>
    <property type="match status" value="1"/>
</dbReference>
<organism evidence="4 5">
    <name type="scientific">Aspergillus novofumigatus (strain IBT 16806)</name>
    <dbReference type="NCBI Taxonomy" id="1392255"/>
    <lineage>
        <taxon>Eukaryota</taxon>
        <taxon>Fungi</taxon>
        <taxon>Dikarya</taxon>
        <taxon>Ascomycota</taxon>
        <taxon>Pezizomycotina</taxon>
        <taxon>Eurotiomycetes</taxon>
        <taxon>Eurotiomycetidae</taxon>
        <taxon>Eurotiales</taxon>
        <taxon>Aspergillaceae</taxon>
        <taxon>Aspergillus</taxon>
        <taxon>Aspergillus subgen. Fumigati</taxon>
    </lineage>
</organism>
<dbReference type="VEuPathDB" id="FungiDB:P174DRAFT_388948"/>
<feature type="binding site" evidence="3">
    <location>
        <position position="277"/>
    </location>
    <ligand>
        <name>dimethylallyl diphosphate</name>
        <dbReference type="ChEBI" id="CHEBI:57623"/>
    </ligand>
</feature>
<keyword evidence="5" id="KW-1185">Reference proteome</keyword>
<dbReference type="PANTHER" id="PTHR40627">
    <property type="entry name" value="INDOLE PRENYLTRANSFERASE TDIB-RELATED"/>
    <property type="match status" value="1"/>
</dbReference>
<evidence type="ECO:0000256" key="1">
    <source>
        <dbReference type="ARBA" id="ARBA00010209"/>
    </source>
</evidence>
<dbReference type="RefSeq" id="XP_024682560.1">
    <property type="nucleotide sequence ID" value="XM_024823430.1"/>
</dbReference>
<feature type="binding site" evidence="3">
    <location>
        <position position="431"/>
    </location>
    <ligand>
        <name>dimethylallyl diphosphate</name>
        <dbReference type="ChEBI" id="CHEBI:57623"/>
    </ligand>
</feature>